<keyword evidence="3" id="KW-1185">Reference proteome</keyword>
<dbReference type="OrthoDB" id="3642326at2759"/>
<comment type="caution">
    <text evidence="2">The sequence shown here is derived from an EMBL/GenBank/DDBJ whole genome shotgun (WGS) entry which is preliminary data.</text>
</comment>
<dbReference type="Proteomes" id="UP000660729">
    <property type="component" value="Unassembled WGS sequence"/>
</dbReference>
<proteinExistence type="predicted"/>
<feature type="region of interest" description="Disordered" evidence="1">
    <location>
        <begin position="395"/>
        <end position="477"/>
    </location>
</feature>
<feature type="compositionally biased region" description="Basic residues" evidence="1">
    <location>
        <begin position="418"/>
        <end position="428"/>
    </location>
</feature>
<feature type="region of interest" description="Disordered" evidence="1">
    <location>
        <begin position="198"/>
        <end position="248"/>
    </location>
</feature>
<dbReference type="EMBL" id="JABCIY010000251">
    <property type="protein sequence ID" value="KAF7186576.1"/>
    <property type="molecule type" value="Genomic_DNA"/>
</dbReference>
<sequence length="496" mass="54806">MATGTFLRRQASRCSWITTKTVETMDPSEGLPSRHVHTWRQASELYHDGQLGISAEAFLELSWTIEQKLESNMCLVNAAILFAQLGELHTATEILDGAEPPEELAALVMFILGHVEAQQSHYARAQDCFKICVDKLSSETERNLDFRHCGMDFAVSVADCRYNLFIIRTMKDRLFDEDESLGNFPVDTLFKAPKLEDDDEYNAPLSPVSDVSRPPTRSSIDSGVPTLTDQSIPSSLETAPTPTSTEAHDSGVWCMPAPLHNAKQQRAISPLRYSLFPKTDTRSANTAGVGVDEVPVSPLLDEEVDGLRRVTLTDGNASQCSFETQQNVPRSTNDDLLHTIIEDSAFEGPPPVLPLKSPRRNTAGSRELQKQDVPPSPTVAVDSIAVPAVPVSVSVPSDPEEKHVVSSPAKPAPERCKSKFRRNKKQKKKDVAPPPVVIRPSLQRTPSVMSKMSWKSTFSRRPPGEERTAYASQHQRRLEAQQVTSFADFFGGFGKK</sequence>
<protein>
    <submittedName>
        <fullName evidence="2">Uncharacterized protein</fullName>
    </submittedName>
</protein>
<evidence type="ECO:0000256" key="1">
    <source>
        <dbReference type="SAM" id="MobiDB-lite"/>
    </source>
</evidence>
<dbReference type="AlphaFoldDB" id="A0A8H6RAP4"/>
<accession>A0A8H6RAP4</accession>
<name>A0A8H6RAP4_9PEZI</name>
<feature type="compositionally biased region" description="Polar residues" evidence="1">
    <location>
        <begin position="442"/>
        <end position="459"/>
    </location>
</feature>
<gene>
    <name evidence="2" type="ORF">HII31_12134</name>
</gene>
<evidence type="ECO:0000313" key="3">
    <source>
        <dbReference type="Proteomes" id="UP000660729"/>
    </source>
</evidence>
<reference evidence="2" key="1">
    <citation type="submission" date="2020-04" db="EMBL/GenBank/DDBJ databases">
        <title>Draft genome resource of the tomato pathogen Pseudocercospora fuligena.</title>
        <authorList>
            <person name="Zaccaron A."/>
        </authorList>
    </citation>
    <scope>NUCLEOTIDE SEQUENCE</scope>
    <source>
        <strain evidence="2">PF001</strain>
    </source>
</reference>
<feature type="region of interest" description="Disordered" evidence="1">
    <location>
        <begin position="344"/>
        <end position="377"/>
    </location>
</feature>
<feature type="compositionally biased region" description="Polar residues" evidence="1">
    <location>
        <begin position="215"/>
        <end position="245"/>
    </location>
</feature>
<evidence type="ECO:0000313" key="2">
    <source>
        <dbReference type="EMBL" id="KAF7186576.1"/>
    </source>
</evidence>
<organism evidence="2 3">
    <name type="scientific">Pseudocercospora fuligena</name>
    <dbReference type="NCBI Taxonomy" id="685502"/>
    <lineage>
        <taxon>Eukaryota</taxon>
        <taxon>Fungi</taxon>
        <taxon>Dikarya</taxon>
        <taxon>Ascomycota</taxon>
        <taxon>Pezizomycotina</taxon>
        <taxon>Dothideomycetes</taxon>
        <taxon>Dothideomycetidae</taxon>
        <taxon>Mycosphaerellales</taxon>
        <taxon>Mycosphaerellaceae</taxon>
        <taxon>Pseudocercospora</taxon>
    </lineage>
</organism>